<evidence type="ECO:0000313" key="2">
    <source>
        <dbReference type="EMBL" id="MPC74508.1"/>
    </source>
</evidence>
<protein>
    <submittedName>
        <fullName evidence="2">Uncharacterized protein</fullName>
    </submittedName>
</protein>
<reference evidence="2 3" key="1">
    <citation type="submission" date="2019-05" db="EMBL/GenBank/DDBJ databases">
        <title>Another draft genome of Portunus trituberculatus and its Hox gene families provides insights of decapod evolution.</title>
        <authorList>
            <person name="Jeong J.-H."/>
            <person name="Song I."/>
            <person name="Kim S."/>
            <person name="Choi T."/>
            <person name="Kim D."/>
            <person name="Ryu S."/>
            <person name="Kim W."/>
        </authorList>
    </citation>
    <scope>NUCLEOTIDE SEQUENCE [LARGE SCALE GENOMIC DNA]</scope>
    <source>
        <tissue evidence="2">Muscle</tissue>
    </source>
</reference>
<accession>A0A5B7I0P4</accession>
<sequence>MYDNVEEISHNQGNPIRTISTTLTQLSEKTVEVRYNFDNFLKEFLQRAWAAEEATEKNSEGKHVEERKSYVE</sequence>
<feature type="region of interest" description="Disordered" evidence="1">
    <location>
        <begin position="52"/>
        <end position="72"/>
    </location>
</feature>
<gene>
    <name evidence="2" type="ORF">E2C01_068868</name>
</gene>
<proteinExistence type="predicted"/>
<dbReference type="Proteomes" id="UP000324222">
    <property type="component" value="Unassembled WGS sequence"/>
</dbReference>
<evidence type="ECO:0000313" key="3">
    <source>
        <dbReference type="Proteomes" id="UP000324222"/>
    </source>
</evidence>
<keyword evidence="3" id="KW-1185">Reference proteome</keyword>
<feature type="compositionally biased region" description="Basic and acidic residues" evidence="1">
    <location>
        <begin position="54"/>
        <end position="72"/>
    </location>
</feature>
<dbReference type="AlphaFoldDB" id="A0A5B7I0P4"/>
<evidence type="ECO:0000256" key="1">
    <source>
        <dbReference type="SAM" id="MobiDB-lite"/>
    </source>
</evidence>
<comment type="caution">
    <text evidence="2">The sequence shown here is derived from an EMBL/GenBank/DDBJ whole genome shotgun (WGS) entry which is preliminary data.</text>
</comment>
<name>A0A5B7I0P4_PORTR</name>
<organism evidence="2 3">
    <name type="scientific">Portunus trituberculatus</name>
    <name type="common">Swimming crab</name>
    <name type="synonym">Neptunus trituberculatus</name>
    <dbReference type="NCBI Taxonomy" id="210409"/>
    <lineage>
        <taxon>Eukaryota</taxon>
        <taxon>Metazoa</taxon>
        <taxon>Ecdysozoa</taxon>
        <taxon>Arthropoda</taxon>
        <taxon>Crustacea</taxon>
        <taxon>Multicrustacea</taxon>
        <taxon>Malacostraca</taxon>
        <taxon>Eumalacostraca</taxon>
        <taxon>Eucarida</taxon>
        <taxon>Decapoda</taxon>
        <taxon>Pleocyemata</taxon>
        <taxon>Brachyura</taxon>
        <taxon>Eubrachyura</taxon>
        <taxon>Portunoidea</taxon>
        <taxon>Portunidae</taxon>
        <taxon>Portuninae</taxon>
        <taxon>Portunus</taxon>
    </lineage>
</organism>
<dbReference type="EMBL" id="VSRR010039057">
    <property type="protein sequence ID" value="MPC74508.1"/>
    <property type="molecule type" value="Genomic_DNA"/>
</dbReference>